<accession>Z9JVW5</accession>
<feature type="transmembrane region" description="Helical" evidence="2">
    <location>
        <begin position="57"/>
        <end position="78"/>
    </location>
</feature>
<proteinExistence type="predicted"/>
<name>Z9JVW5_9MICO</name>
<protein>
    <recommendedName>
        <fullName evidence="5">DUF4245 domain-containing protein</fullName>
    </recommendedName>
</protein>
<evidence type="ECO:0008006" key="5">
    <source>
        <dbReference type="Google" id="ProtNLM"/>
    </source>
</evidence>
<dbReference type="Proteomes" id="UP000023067">
    <property type="component" value="Unassembled WGS sequence"/>
</dbReference>
<evidence type="ECO:0000313" key="3">
    <source>
        <dbReference type="EMBL" id="EWS82133.1"/>
    </source>
</evidence>
<dbReference type="Pfam" id="PF14030">
    <property type="entry name" value="DUF4245"/>
    <property type="match status" value="1"/>
</dbReference>
<dbReference type="InterPro" id="IPR025339">
    <property type="entry name" value="DUF4245"/>
</dbReference>
<keyword evidence="2" id="KW-0812">Transmembrane</keyword>
<dbReference type="EMBL" id="JDYK01000003">
    <property type="protein sequence ID" value="EWS82133.1"/>
    <property type="molecule type" value="Genomic_DNA"/>
</dbReference>
<keyword evidence="2" id="KW-1133">Transmembrane helix</keyword>
<evidence type="ECO:0000313" key="4">
    <source>
        <dbReference type="Proteomes" id="UP000023067"/>
    </source>
</evidence>
<dbReference type="HOGENOM" id="CLU_098547_0_0_11"/>
<keyword evidence="2" id="KW-0472">Membrane</keyword>
<sequence>MGFMSPTPASPSPAEPDAPAAAVPSSEVEDADGAGAERPAQASHYAMTKKNSSVRNIVWALAVIMAFVVVLAMLFFGVGNDPDRSIPESSRLDVTASAERAAGVAPFPVIVPELSAQWTPRLAEYTGGADPRWELRYTAPSGALVTVIEQETVDAALLASAVPGPTVEDEYTVSGVPCQQLRSSGEAEGTRALSCQGEGWGILVHGDEDLDQLRLVAEASIADAQA</sequence>
<comment type="caution">
    <text evidence="3">The sequence shown here is derived from an EMBL/GenBank/DDBJ whole genome shotgun (WGS) entry which is preliminary data.</text>
</comment>
<dbReference type="PATRIC" id="fig|396014.3.peg.680"/>
<dbReference type="STRING" id="396014.BF93_10845"/>
<evidence type="ECO:0000256" key="2">
    <source>
        <dbReference type="SAM" id="Phobius"/>
    </source>
</evidence>
<feature type="compositionally biased region" description="Low complexity" evidence="1">
    <location>
        <begin position="17"/>
        <end position="26"/>
    </location>
</feature>
<organism evidence="3 4">
    <name type="scientific">Brachybacterium phenoliresistens</name>
    <dbReference type="NCBI Taxonomy" id="396014"/>
    <lineage>
        <taxon>Bacteria</taxon>
        <taxon>Bacillati</taxon>
        <taxon>Actinomycetota</taxon>
        <taxon>Actinomycetes</taxon>
        <taxon>Micrococcales</taxon>
        <taxon>Dermabacteraceae</taxon>
        <taxon>Brachybacterium</taxon>
    </lineage>
</organism>
<dbReference type="AlphaFoldDB" id="Z9JVW5"/>
<feature type="region of interest" description="Disordered" evidence="1">
    <location>
        <begin position="1"/>
        <end position="45"/>
    </location>
</feature>
<keyword evidence="4" id="KW-1185">Reference proteome</keyword>
<reference evidence="3 4" key="1">
    <citation type="submission" date="2014-02" db="EMBL/GenBank/DDBJ databases">
        <title>Genome sequence of Brachybacterium phenoliresistens strain W13A50.</title>
        <authorList>
            <person name="Wang X."/>
        </authorList>
    </citation>
    <scope>NUCLEOTIDE SEQUENCE [LARGE SCALE GENOMIC DNA]</scope>
    <source>
        <strain evidence="3 4">W13A50</strain>
    </source>
</reference>
<evidence type="ECO:0000256" key="1">
    <source>
        <dbReference type="SAM" id="MobiDB-lite"/>
    </source>
</evidence>
<gene>
    <name evidence="3" type="ORF">BF93_10845</name>
</gene>
<dbReference type="eggNOG" id="ENOG5033C4E">
    <property type="taxonomic scope" value="Bacteria"/>
</dbReference>